<evidence type="ECO:0000256" key="6">
    <source>
        <dbReference type="ARBA" id="ARBA00022786"/>
    </source>
</evidence>
<dbReference type="InterPro" id="IPR050113">
    <property type="entry name" value="Ub_conjugating_enzyme"/>
</dbReference>
<keyword evidence="9" id="KW-1133">Transmembrane helix</keyword>
<evidence type="ECO:0000313" key="14">
    <source>
        <dbReference type="Proteomes" id="UP000694843"/>
    </source>
</evidence>
<dbReference type="InterPro" id="IPR016135">
    <property type="entry name" value="UBQ-conjugating_enzyme/RWD"/>
</dbReference>
<keyword evidence="8" id="KW-0067">ATP-binding</keyword>
<protein>
    <recommendedName>
        <fullName evidence="12">Ubiquitin-conjugating enzyme E2 J2</fullName>
        <ecNumber evidence="2">2.3.2.23</ecNumber>
    </recommendedName>
</protein>
<dbReference type="Gene3D" id="3.10.110.10">
    <property type="entry name" value="Ubiquitin Conjugating Enzyme"/>
    <property type="match status" value="1"/>
</dbReference>
<keyword evidence="5" id="KW-0547">Nucleotide-binding</keyword>
<reference evidence="15" key="1">
    <citation type="submission" date="2025-08" db="UniProtKB">
        <authorList>
            <consortium name="RefSeq"/>
        </authorList>
    </citation>
    <scope>IDENTIFICATION</scope>
    <source>
        <tissue evidence="15">Whole organism</tissue>
    </source>
</reference>
<accession>A0A8B7NST5</accession>
<evidence type="ECO:0000256" key="8">
    <source>
        <dbReference type="ARBA" id="ARBA00022840"/>
    </source>
</evidence>
<dbReference type="EC" id="2.3.2.23" evidence="2"/>
<keyword evidence="6" id="KW-0833">Ubl conjugation pathway</keyword>
<evidence type="ECO:0000313" key="15">
    <source>
        <dbReference type="RefSeq" id="XP_018016770.1"/>
    </source>
</evidence>
<dbReference type="OrthoDB" id="1158011at2759"/>
<dbReference type="Pfam" id="PF00179">
    <property type="entry name" value="UQ_con"/>
    <property type="match status" value="1"/>
</dbReference>
<evidence type="ECO:0000256" key="10">
    <source>
        <dbReference type="ARBA" id="ARBA00023136"/>
    </source>
</evidence>
<dbReference type="SUPFAM" id="SSF54495">
    <property type="entry name" value="UBC-like"/>
    <property type="match status" value="1"/>
</dbReference>
<evidence type="ECO:0000256" key="9">
    <source>
        <dbReference type="ARBA" id="ARBA00022989"/>
    </source>
</evidence>
<evidence type="ECO:0000256" key="4">
    <source>
        <dbReference type="ARBA" id="ARBA00022692"/>
    </source>
</evidence>
<dbReference type="InterPro" id="IPR000608">
    <property type="entry name" value="UBC"/>
</dbReference>
<dbReference type="GO" id="GO:0005524">
    <property type="term" value="F:ATP binding"/>
    <property type="evidence" value="ECO:0007669"/>
    <property type="project" value="UniProtKB-KW"/>
</dbReference>
<evidence type="ECO:0000256" key="2">
    <source>
        <dbReference type="ARBA" id="ARBA00012486"/>
    </source>
</evidence>
<organism evidence="14 15">
    <name type="scientific">Hyalella azteca</name>
    <name type="common">Amphipod</name>
    <dbReference type="NCBI Taxonomy" id="294128"/>
    <lineage>
        <taxon>Eukaryota</taxon>
        <taxon>Metazoa</taxon>
        <taxon>Ecdysozoa</taxon>
        <taxon>Arthropoda</taxon>
        <taxon>Crustacea</taxon>
        <taxon>Multicrustacea</taxon>
        <taxon>Malacostraca</taxon>
        <taxon>Eumalacostraca</taxon>
        <taxon>Peracarida</taxon>
        <taxon>Amphipoda</taxon>
        <taxon>Senticaudata</taxon>
        <taxon>Talitrida</taxon>
        <taxon>Talitroidea</taxon>
        <taxon>Hyalellidae</taxon>
        <taxon>Hyalella</taxon>
    </lineage>
</organism>
<evidence type="ECO:0000256" key="11">
    <source>
        <dbReference type="ARBA" id="ARBA00054775"/>
    </source>
</evidence>
<dbReference type="Proteomes" id="UP000694843">
    <property type="component" value="Unplaced"/>
</dbReference>
<dbReference type="KEGG" id="hazt:108673446"/>
<keyword evidence="4" id="KW-0812">Transmembrane</keyword>
<keyword evidence="10" id="KW-0472">Membrane</keyword>
<dbReference type="AlphaFoldDB" id="A0A8B7NST5"/>
<dbReference type="RefSeq" id="XP_018016770.1">
    <property type="nucleotide sequence ID" value="XM_018161281.2"/>
</dbReference>
<evidence type="ECO:0000256" key="7">
    <source>
        <dbReference type="ARBA" id="ARBA00022824"/>
    </source>
</evidence>
<evidence type="ECO:0000256" key="3">
    <source>
        <dbReference type="ARBA" id="ARBA00022679"/>
    </source>
</evidence>
<sequence>MIFNFWIFIVPPTPQGNKFPARLLLVLGLSHWLLPHSELLLKLFFNISFCFRVTISKMSKISAVANHRLRSDYLRMKTDPIPYINAEPLPSNILEWHYVVQGPKDSPYYDGFYHGKLIFPMEYPFKPPSILMTTPSGRFKTDTRLCLSMSDFHPGRWNPAWSPATILTGLLSFMLEEAPTTGSIVASVEERKEMAIKSWQFNLDNKIFCELFPETVKIIKEKQQKRLNELAMQ</sequence>
<evidence type="ECO:0000256" key="1">
    <source>
        <dbReference type="ARBA" id="ARBA00004586"/>
    </source>
</evidence>
<dbReference type="PROSITE" id="PS50127">
    <property type="entry name" value="UBC_2"/>
    <property type="match status" value="1"/>
</dbReference>
<proteinExistence type="predicted"/>
<evidence type="ECO:0000256" key="5">
    <source>
        <dbReference type="ARBA" id="ARBA00022741"/>
    </source>
</evidence>
<keyword evidence="7" id="KW-0256">Endoplasmic reticulum</keyword>
<comment type="subcellular location">
    <subcellularLocation>
        <location evidence="1">Endoplasmic reticulum membrane</location>
    </subcellularLocation>
</comment>
<keyword evidence="3" id="KW-0808">Transferase</keyword>
<dbReference type="GeneID" id="108673446"/>
<evidence type="ECO:0000256" key="12">
    <source>
        <dbReference type="ARBA" id="ARBA00073320"/>
    </source>
</evidence>
<dbReference type="GO" id="GO:0005789">
    <property type="term" value="C:endoplasmic reticulum membrane"/>
    <property type="evidence" value="ECO:0007669"/>
    <property type="project" value="UniProtKB-SubCell"/>
</dbReference>
<evidence type="ECO:0000259" key="13">
    <source>
        <dbReference type="PROSITE" id="PS50127"/>
    </source>
</evidence>
<name>A0A8B7NST5_HYAAZ</name>
<dbReference type="FunFam" id="3.10.110.10:FF:000023">
    <property type="entry name" value="Ubiquitin-conjugating enzyme E2 J2"/>
    <property type="match status" value="1"/>
</dbReference>
<dbReference type="SMART" id="SM00212">
    <property type="entry name" value="UBCc"/>
    <property type="match status" value="1"/>
</dbReference>
<feature type="domain" description="UBC core" evidence="13">
    <location>
        <begin position="64"/>
        <end position="214"/>
    </location>
</feature>
<dbReference type="OMA" id="PNPLESC"/>
<dbReference type="GO" id="GO:0061631">
    <property type="term" value="F:ubiquitin conjugating enzyme activity"/>
    <property type="evidence" value="ECO:0007669"/>
    <property type="project" value="UniProtKB-EC"/>
</dbReference>
<dbReference type="CDD" id="cd23799">
    <property type="entry name" value="UBCc_UBE2J"/>
    <property type="match status" value="1"/>
</dbReference>
<gene>
    <name evidence="15" type="primary">LOC108673446</name>
</gene>
<dbReference type="PANTHER" id="PTHR24067">
    <property type="entry name" value="UBIQUITIN-CONJUGATING ENZYME E2"/>
    <property type="match status" value="1"/>
</dbReference>
<keyword evidence="14" id="KW-1185">Reference proteome</keyword>
<comment type="function">
    <text evidence="11">Catalyzes the covalent attachment of ubiquitin to other proteins. Seems to function in the selective degradation of misfolded membrane proteins from the endoplasmic reticulum (ERAD). In cooperation with the GATOR2 complex, catalyzes 'Lys-6'-linked ubiquitination of NPRL2.</text>
</comment>